<dbReference type="InterPro" id="IPR029478">
    <property type="entry name" value="TM1586_NiRdase"/>
</dbReference>
<gene>
    <name evidence="2" type="ORF">GXW98_07280</name>
</gene>
<feature type="domain" description="Putative nitroreductase TM1586" evidence="1">
    <location>
        <begin position="7"/>
        <end position="244"/>
    </location>
</feature>
<dbReference type="InterPro" id="IPR000415">
    <property type="entry name" value="Nitroreductase-like"/>
</dbReference>
<dbReference type="Gene3D" id="3.40.109.10">
    <property type="entry name" value="NADH Oxidase"/>
    <property type="match status" value="1"/>
</dbReference>
<sequence length="260" mass="27998">MAEQPRLIDAIDIRTTTRNYDPTSLAEDHIRKLDMTISAVNTLSGLHIQLISDCPDVFAGANASGHFRNANNVIAVVGPKESPEAYEQAGFYAQRIVLAATLYGLGTGWVAGSWDRQAAAQRCSILPGEELYLGITIGYPIDQAQLLRSDFEKLREIQSKHRPSISLAEATPDMSAAEVEAAPDWFKDGVTAALKAPSAMNAQTPRFFYDAATGTAKAFIAPEASGRFLLNDLGIAKLHFQIGAGGGTWQWGNGASFSRP</sequence>
<dbReference type="Pfam" id="PF14512">
    <property type="entry name" value="TM1586_NiRdase"/>
    <property type="match status" value="1"/>
</dbReference>
<protein>
    <submittedName>
        <fullName evidence="2">Nitroreductase</fullName>
    </submittedName>
</protein>
<evidence type="ECO:0000259" key="1">
    <source>
        <dbReference type="Pfam" id="PF14512"/>
    </source>
</evidence>
<comment type="caution">
    <text evidence="2">The sequence shown here is derived from an EMBL/GenBank/DDBJ whole genome shotgun (WGS) entry which is preliminary data.</text>
</comment>
<dbReference type="AlphaFoldDB" id="A0A971D056"/>
<evidence type="ECO:0000313" key="3">
    <source>
        <dbReference type="Proteomes" id="UP000767327"/>
    </source>
</evidence>
<dbReference type="RefSeq" id="WP_273174108.1">
    <property type="nucleotide sequence ID" value="NZ_CP181270.1"/>
</dbReference>
<organism evidence="2 3">
    <name type="scientific">Bifidobacterium crudilactis</name>
    <dbReference type="NCBI Taxonomy" id="327277"/>
    <lineage>
        <taxon>Bacteria</taxon>
        <taxon>Bacillati</taxon>
        <taxon>Actinomycetota</taxon>
        <taxon>Actinomycetes</taxon>
        <taxon>Bifidobacteriales</taxon>
        <taxon>Bifidobacteriaceae</taxon>
        <taxon>Bifidobacterium</taxon>
    </lineage>
</organism>
<reference evidence="2" key="1">
    <citation type="journal article" date="2020" name="Biotechnol. Biofuels">
        <title>New insights from the biogas microbiome by comprehensive genome-resolved metagenomics of nearly 1600 species originating from multiple anaerobic digesters.</title>
        <authorList>
            <person name="Campanaro S."/>
            <person name="Treu L."/>
            <person name="Rodriguez-R L.M."/>
            <person name="Kovalovszki A."/>
            <person name="Ziels R.M."/>
            <person name="Maus I."/>
            <person name="Zhu X."/>
            <person name="Kougias P.G."/>
            <person name="Basile A."/>
            <person name="Luo G."/>
            <person name="Schluter A."/>
            <person name="Konstantinidis K.T."/>
            <person name="Angelidaki I."/>
        </authorList>
    </citation>
    <scope>NUCLEOTIDE SEQUENCE</scope>
    <source>
        <strain evidence="2">AS01afH2WH_6</strain>
    </source>
</reference>
<proteinExistence type="predicted"/>
<reference evidence="2" key="2">
    <citation type="submission" date="2020-01" db="EMBL/GenBank/DDBJ databases">
        <authorList>
            <person name="Campanaro S."/>
        </authorList>
    </citation>
    <scope>NUCLEOTIDE SEQUENCE</scope>
    <source>
        <strain evidence="2">AS01afH2WH_6</strain>
    </source>
</reference>
<name>A0A971D056_9BIFI</name>
<evidence type="ECO:0000313" key="2">
    <source>
        <dbReference type="EMBL" id="NLT80066.1"/>
    </source>
</evidence>
<dbReference type="CDD" id="cd02062">
    <property type="entry name" value="Nitro_FMN_reductase"/>
    <property type="match status" value="1"/>
</dbReference>
<dbReference type="SUPFAM" id="SSF55469">
    <property type="entry name" value="FMN-dependent nitroreductase-like"/>
    <property type="match status" value="1"/>
</dbReference>
<accession>A0A971D056</accession>
<dbReference type="EMBL" id="JAAXZR010000025">
    <property type="protein sequence ID" value="NLT80066.1"/>
    <property type="molecule type" value="Genomic_DNA"/>
</dbReference>
<dbReference type="Proteomes" id="UP000767327">
    <property type="component" value="Unassembled WGS sequence"/>
</dbReference>
<dbReference type="GO" id="GO:0016491">
    <property type="term" value="F:oxidoreductase activity"/>
    <property type="evidence" value="ECO:0007669"/>
    <property type="project" value="InterPro"/>
</dbReference>